<dbReference type="Gene3D" id="1.20.58.300">
    <property type="entry name" value="FlgN-like"/>
    <property type="match status" value="1"/>
</dbReference>
<evidence type="ECO:0000256" key="3">
    <source>
        <dbReference type="ARBA" id="ARBA00022795"/>
    </source>
</evidence>
<dbReference type="AlphaFoldDB" id="A0A081G0N2"/>
<feature type="region of interest" description="Disordered" evidence="4">
    <location>
        <begin position="124"/>
        <end position="145"/>
    </location>
</feature>
<reference evidence="5 6" key="1">
    <citation type="submission" date="2014-04" db="EMBL/GenBank/DDBJ databases">
        <title>Marinobacterium kochiensis sp. nov., isolated from sediment sample collected from Kochi backwaters in Kerala, India.</title>
        <authorList>
            <person name="Singh A."/>
            <person name="Pinnaka A.K."/>
        </authorList>
    </citation>
    <scope>NUCLEOTIDE SEQUENCE [LARGE SCALE GENOMIC DNA]</scope>
    <source>
        <strain evidence="5 6">AK27</strain>
    </source>
</reference>
<accession>A0A081G0N2</accession>
<organism evidence="5 6">
    <name type="scientific">Marinobacterium lacunae</name>
    <dbReference type="NCBI Taxonomy" id="1232683"/>
    <lineage>
        <taxon>Bacteria</taxon>
        <taxon>Pseudomonadati</taxon>
        <taxon>Pseudomonadota</taxon>
        <taxon>Gammaproteobacteria</taxon>
        <taxon>Oceanospirillales</taxon>
        <taxon>Oceanospirillaceae</taxon>
        <taxon>Marinobacterium</taxon>
    </lineage>
</organism>
<evidence type="ECO:0000313" key="6">
    <source>
        <dbReference type="Proteomes" id="UP000028252"/>
    </source>
</evidence>
<evidence type="ECO:0000256" key="4">
    <source>
        <dbReference type="SAM" id="MobiDB-lite"/>
    </source>
</evidence>
<dbReference type="PATRIC" id="fig|1232683.4.peg.1562"/>
<sequence length="145" mass="16400">MELLCKLESTLFEERTALEKRSLEEIQQLTASKSSLLSAIQENFSTRHALMSAQGIELSSDGWSRYLSTLPTPKADELDRLWKRLSETLERVQQESQVNQQIILRGQESTERLLSLLQGKNQKSQLYGSSGKSNSFSTQNHIGKA</sequence>
<dbReference type="STRING" id="1232683.ADIMK_1583"/>
<dbReference type="GO" id="GO:0044780">
    <property type="term" value="P:bacterial-type flagellum assembly"/>
    <property type="evidence" value="ECO:0007669"/>
    <property type="project" value="InterPro"/>
</dbReference>
<keyword evidence="5" id="KW-0966">Cell projection</keyword>
<evidence type="ECO:0000256" key="1">
    <source>
        <dbReference type="ARBA" id="ARBA00002397"/>
    </source>
</evidence>
<evidence type="ECO:0000256" key="2">
    <source>
        <dbReference type="ARBA" id="ARBA00007703"/>
    </source>
</evidence>
<dbReference type="Pfam" id="PF05130">
    <property type="entry name" value="FlgN"/>
    <property type="match status" value="1"/>
</dbReference>
<gene>
    <name evidence="5" type="ORF">ADIMK_1583</name>
</gene>
<dbReference type="InterPro" id="IPR007809">
    <property type="entry name" value="FlgN-like"/>
</dbReference>
<keyword evidence="5" id="KW-0969">Cilium</keyword>
<comment type="caution">
    <text evidence="5">The sequence shown here is derived from an EMBL/GenBank/DDBJ whole genome shotgun (WGS) entry which is preliminary data.</text>
</comment>
<dbReference type="SUPFAM" id="SSF140566">
    <property type="entry name" value="FlgN-like"/>
    <property type="match status" value="1"/>
</dbReference>
<keyword evidence="3" id="KW-1005">Bacterial flagellum biogenesis</keyword>
<dbReference type="EMBL" id="JMQN01000018">
    <property type="protein sequence ID" value="KEA64337.1"/>
    <property type="molecule type" value="Genomic_DNA"/>
</dbReference>
<dbReference type="eggNOG" id="COG3418">
    <property type="taxonomic scope" value="Bacteria"/>
</dbReference>
<evidence type="ECO:0000313" key="5">
    <source>
        <dbReference type="EMBL" id="KEA64337.1"/>
    </source>
</evidence>
<name>A0A081G0N2_9GAMM</name>
<comment type="similarity">
    <text evidence="2">Belongs to the FlgN family.</text>
</comment>
<protein>
    <submittedName>
        <fullName evidence="5">Flagellar biosynthesis protein FlgN</fullName>
    </submittedName>
</protein>
<dbReference type="InterPro" id="IPR036679">
    <property type="entry name" value="FlgN-like_sf"/>
</dbReference>
<proteinExistence type="inferred from homology"/>
<comment type="function">
    <text evidence="1">Required for the efficient initiation of filament assembly.</text>
</comment>
<dbReference type="Proteomes" id="UP000028252">
    <property type="component" value="Unassembled WGS sequence"/>
</dbReference>
<keyword evidence="6" id="KW-1185">Reference proteome</keyword>
<keyword evidence="5" id="KW-0282">Flagellum</keyword>